<dbReference type="AlphaFoldDB" id="A0AAU9LRM2"/>
<keyword evidence="4" id="KW-1185">Reference proteome</keyword>
<proteinExistence type="predicted"/>
<protein>
    <recommendedName>
        <fullName evidence="5">Secreted protein</fullName>
    </recommendedName>
</protein>
<feature type="compositionally biased region" description="Low complexity" evidence="1">
    <location>
        <begin position="25"/>
        <end position="40"/>
    </location>
</feature>
<name>A0AAU9LRM2_9ASTR</name>
<feature type="chain" id="PRO_5043930742" description="Secreted protein" evidence="2">
    <location>
        <begin position="18"/>
        <end position="104"/>
    </location>
</feature>
<reference evidence="3 4" key="1">
    <citation type="submission" date="2022-01" db="EMBL/GenBank/DDBJ databases">
        <authorList>
            <person name="Xiong W."/>
            <person name="Schranz E."/>
        </authorList>
    </citation>
    <scope>NUCLEOTIDE SEQUENCE [LARGE SCALE GENOMIC DNA]</scope>
</reference>
<sequence>MLILYSLFFSFEILSFGLKEGTNEPPSSFSFTASPSSSPFTTPPSSSPEGRLKHTGLSEGRRRLLKLLCEASMPYVHHPTSPSDCFLSPFTSSGCSIFFKVIPG</sequence>
<accession>A0AAU9LRM2</accession>
<evidence type="ECO:0000256" key="1">
    <source>
        <dbReference type="SAM" id="MobiDB-lite"/>
    </source>
</evidence>
<feature type="signal peptide" evidence="2">
    <location>
        <begin position="1"/>
        <end position="17"/>
    </location>
</feature>
<evidence type="ECO:0000256" key="2">
    <source>
        <dbReference type="SAM" id="SignalP"/>
    </source>
</evidence>
<organism evidence="3 4">
    <name type="scientific">Lactuca virosa</name>
    <dbReference type="NCBI Taxonomy" id="75947"/>
    <lineage>
        <taxon>Eukaryota</taxon>
        <taxon>Viridiplantae</taxon>
        <taxon>Streptophyta</taxon>
        <taxon>Embryophyta</taxon>
        <taxon>Tracheophyta</taxon>
        <taxon>Spermatophyta</taxon>
        <taxon>Magnoliopsida</taxon>
        <taxon>eudicotyledons</taxon>
        <taxon>Gunneridae</taxon>
        <taxon>Pentapetalae</taxon>
        <taxon>asterids</taxon>
        <taxon>campanulids</taxon>
        <taxon>Asterales</taxon>
        <taxon>Asteraceae</taxon>
        <taxon>Cichorioideae</taxon>
        <taxon>Cichorieae</taxon>
        <taxon>Lactucinae</taxon>
        <taxon>Lactuca</taxon>
    </lineage>
</organism>
<dbReference type="Proteomes" id="UP001157418">
    <property type="component" value="Unassembled WGS sequence"/>
</dbReference>
<comment type="caution">
    <text evidence="3">The sequence shown here is derived from an EMBL/GenBank/DDBJ whole genome shotgun (WGS) entry which is preliminary data.</text>
</comment>
<gene>
    <name evidence="3" type="ORF">LVIROSA_LOCUS5874</name>
</gene>
<feature type="region of interest" description="Disordered" evidence="1">
    <location>
        <begin position="21"/>
        <end position="58"/>
    </location>
</feature>
<evidence type="ECO:0000313" key="3">
    <source>
        <dbReference type="EMBL" id="CAH1418269.1"/>
    </source>
</evidence>
<keyword evidence="2" id="KW-0732">Signal</keyword>
<dbReference type="EMBL" id="CAKMRJ010000113">
    <property type="protein sequence ID" value="CAH1418269.1"/>
    <property type="molecule type" value="Genomic_DNA"/>
</dbReference>
<evidence type="ECO:0008006" key="5">
    <source>
        <dbReference type="Google" id="ProtNLM"/>
    </source>
</evidence>
<evidence type="ECO:0000313" key="4">
    <source>
        <dbReference type="Proteomes" id="UP001157418"/>
    </source>
</evidence>